<dbReference type="RefSeq" id="WP_191697446.1">
    <property type="nucleotide sequence ID" value="NZ_JACSQO010000007.1"/>
</dbReference>
<reference evidence="2 3" key="1">
    <citation type="submission" date="2020-08" db="EMBL/GenBank/DDBJ databases">
        <title>A Genomic Blueprint of the Chicken Gut Microbiome.</title>
        <authorList>
            <person name="Gilroy R."/>
            <person name="Ravi A."/>
            <person name="Getino M."/>
            <person name="Pursley I."/>
            <person name="Horton D.L."/>
            <person name="Alikhan N.-F."/>
            <person name="Baker D."/>
            <person name="Gharbi K."/>
            <person name="Hall N."/>
            <person name="Watson M."/>
            <person name="Adriaenssens E.M."/>
            <person name="Foster-Nyarko E."/>
            <person name="Jarju S."/>
            <person name="Secka A."/>
            <person name="Antonio M."/>
            <person name="Oren A."/>
            <person name="Chaudhuri R."/>
            <person name="La Ragione R.M."/>
            <person name="Hildebrand F."/>
            <person name="Pallen M.J."/>
        </authorList>
    </citation>
    <scope>NUCLEOTIDE SEQUENCE [LARGE SCALE GENOMIC DNA]</scope>
    <source>
        <strain evidence="2 3">Sa2BUA9</strain>
    </source>
</reference>
<evidence type="ECO:0000313" key="3">
    <source>
        <dbReference type="Proteomes" id="UP000640786"/>
    </source>
</evidence>
<accession>A0ABR8RBJ6</accession>
<evidence type="ECO:0000256" key="1">
    <source>
        <dbReference type="SAM" id="Phobius"/>
    </source>
</evidence>
<name>A0ABR8RBJ6_9BACI</name>
<keyword evidence="1" id="KW-1133">Transmembrane helix</keyword>
<feature type="transmembrane region" description="Helical" evidence="1">
    <location>
        <begin position="56"/>
        <end position="77"/>
    </location>
</feature>
<protein>
    <recommendedName>
        <fullName evidence="4">Sigma-X negative effector</fullName>
    </recommendedName>
</protein>
<dbReference type="Proteomes" id="UP000640786">
    <property type="component" value="Unassembled WGS sequence"/>
</dbReference>
<organism evidence="2 3">
    <name type="scientific">Psychrobacillus faecigallinarum</name>
    <dbReference type="NCBI Taxonomy" id="2762235"/>
    <lineage>
        <taxon>Bacteria</taxon>
        <taxon>Bacillati</taxon>
        <taxon>Bacillota</taxon>
        <taxon>Bacilli</taxon>
        <taxon>Bacillales</taxon>
        <taxon>Bacillaceae</taxon>
        <taxon>Psychrobacillus</taxon>
    </lineage>
</organism>
<keyword evidence="1" id="KW-0812">Transmembrane</keyword>
<gene>
    <name evidence="2" type="ORF">H9650_13625</name>
</gene>
<comment type="caution">
    <text evidence="2">The sequence shown here is derived from an EMBL/GenBank/DDBJ whole genome shotgun (WGS) entry which is preliminary data.</text>
</comment>
<proteinExistence type="predicted"/>
<evidence type="ECO:0000313" key="2">
    <source>
        <dbReference type="EMBL" id="MBD7945161.1"/>
    </source>
</evidence>
<keyword evidence="1" id="KW-0472">Membrane</keyword>
<sequence>MSNQEEKNKALDELLHNMPKFTDNRSKDEVYNRVKLEMDSSDLNKVIRNNKWFSKWMPLLVSVASVLLLTFLISSYLGTSSEKSAIQQQATDKSDMLRTLDVAPASEVETTEGGMEAKEDAAIENSNDVVNSLAVESELVPVQAFNNARTVYEDDLNDGIPFHFSVTEGAEAYPITIIIPKDKINEEFTDGLPNSLQLYEKYASTIDESALGFEEYLPLQGNLVSDGDTLQHYLPKGHGYDAASATSGVYTDTIRHIFTDFSFLERLSEDGTAINWDQVGVIGKKELASGNKERMYFKHTMNSGLTFLVPKDAKFENAFKDMPKSANDLYTTVVPKDVSYEVSEEGNTVVITFDEALDLATLEYEDSILMIEAFTLTAASFDKTVRLENVVQKQWDRFDLTATLPIPIGPNGYMMNE</sequence>
<keyword evidence="3" id="KW-1185">Reference proteome</keyword>
<evidence type="ECO:0008006" key="4">
    <source>
        <dbReference type="Google" id="ProtNLM"/>
    </source>
</evidence>
<dbReference type="EMBL" id="JACSQO010000007">
    <property type="protein sequence ID" value="MBD7945161.1"/>
    <property type="molecule type" value="Genomic_DNA"/>
</dbReference>